<proteinExistence type="predicted"/>
<dbReference type="EMBL" id="AJAU01000013">
    <property type="protein sequence ID" value="EOL47107.1"/>
    <property type="molecule type" value="Genomic_DNA"/>
</dbReference>
<keyword evidence="1" id="KW-0472">Membrane</keyword>
<comment type="caution">
    <text evidence="2">The sequence shown here is derived from an EMBL/GenBank/DDBJ whole genome shotgun (WGS) entry which is preliminary data.</text>
</comment>
<evidence type="ECO:0000313" key="3">
    <source>
        <dbReference type="Proteomes" id="UP000013840"/>
    </source>
</evidence>
<evidence type="ECO:0000313" key="2">
    <source>
        <dbReference type="EMBL" id="EOL47107.1"/>
    </source>
</evidence>
<keyword evidence="1" id="KW-0812">Transmembrane</keyword>
<name>R3WI39_9ENTE</name>
<dbReference type="AlphaFoldDB" id="R3WI39"/>
<accession>R3WI39</accession>
<dbReference type="PATRIC" id="fig|1158612.3.peg.1194"/>
<keyword evidence="3" id="KW-1185">Reference proteome</keyword>
<dbReference type="Proteomes" id="UP000013840">
    <property type="component" value="Unassembled WGS sequence"/>
</dbReference>
<sequence length="55" mass="6137">MAPLSESRLNELERILVEIILFGGIACLTFFTGNKKIAATYLLIITINTVFDHVL</sequence>
<reference evidence="2 3" key="1">
    <citation type="submission" date="2013-02" db="EMBL/GenBank/DDBJ databases">
        <title>The Genome Sequence of Enterococcus caccae BAA-1240.</title>
        <authorList>
            <consortium name="The Broad Institute Genome Sequencing Platform"/>
            <consortium name="The Broad Institute Genome Sequencing Center for Infectious Disease"/>
            <person name="Earl A.M."/>
            <person name="Gilmore M.S."/>
            <person name="Lebreton F."/>
            <person name="Walker B."/>
            <person name="Young S.K."/>
            <person name="Zeng Q."/>
            <person name="Gargeya S."/>
            <person name="Fitzgerald M."/>
            <person name="Haas B."/>
            <person name="Abouelleil A."/>
            <person name="Alvarado L."/>
            <person name="Arachchi H.M."/>
            <person name="Berlin A.M."/>
            <person name="Chapman S.B."/>
            <person name="Dewar J."/>
            <person name="Goldberg J."/>
            <person name="Griggs A."/>
            <person name="Gujja S."/>
            <person name="Hansen M."/>
            <person name="Howarth C."/>
            <person name="Imamovic A."/>
            <person name="Larimer J."/>
            <person name="McCowan C."/>
            <person name="Murphy C."/>
            <person name="Neiman D."/>
            <person name="Pearson M."/>
            <person name="Priest M."/>
            <person name="Roberts A."/>
            <person name="Saif S."/>
            <person name="Shea T."/>
            <person name="Sisk P."/>
            <person name="Sykes S."/>
            <person name="Wortman J."/>
            <person name="Nusbaum C."/>
            <person name="Birren B."/>
        </authorList>
    </citation>
    <scope>NUCLEOTIDE SEQUENCE [LARGE SCALE GENOMIC DNA]</scope>
    <source>
        <strain evidence="2 3">ATCC BAA-1240</strain>
    </source>
</reference>
<protein>
    <submittedName>
        <fullName evidence="2">Uncharacterized protein</fullName>
    </submittedName>
</protein>
<keyword evidence="1" id="KW-1133">Transmembrane helix</keyword>
<gene>
    <name evidence="2" type="ORF">UC7_01205</name>
</gene>
<evidence type="ECO:0000256" key="1">
    <source>
        <dbReference type="SAM" id="Phobius"/>
    </source>
</evidence>
<dbReference type="STRING" id="317735.RU98_GL001671"/>
<feature type="transmembrane region" description="Helical" evidence="1">
    <location>
        <begin position="12"/>
        <end position="31"/>
    </location>
</feature>
<organism evidence="2 3">
    <name type="scientific">Enterococcus caccae ATCC BAA-1240</name>
    <dbReference type="NCBI Taxonomy" id="1158612"/>
    <lineage>
        <taxon>Bacteria</taxon>
        <taxon>Bacillati</taxon>
        <taxon>Bacillota</taxon>
        <taxon>Bacilli</taxon>
        <taxon>Lactobacillales</taxon>
        <taxon>Enterococcaceae</taxon>
        <taxon>Enterococcus</taxon>
    </lineage>
</organism>